<organism evidence="7 8">
    <name type="scientific">Fretibacterium fastidiosum</name>
    <dbReference type="NCBI Taxonomy" id="651822"/>
    <lineage>
        <taxon>Bacteria</taxon>
        <taxon>Thermotogati</taxon>
        <taxon>Synergistota</taxon>
        <taxon>Synergistia</taxon>
        <taxon>Synergistales</taxon>
        <taxon>Aminobacteriaceae</taxon>
        <taxon>Fretibacterium</taxon>
    </lineage>
</organism>
<feature type="domain" description="EamA" evidence="6">
    <location>
        <begin position="23"/>
        <end position="147"/>
    </location>
</feature>
<accession>A0AB94IVX4</accession>
<feature type="transmembrane region" description="Helical" evidence="5">
    <location>
        <begin position="159"/>
        <end position="178"/>
    </location>
</feature>
<feature type="transmembrane region" description="Helical" evidence="5">
    <location>
        <begin position="50"/>
        <end position="68"/>
    </location>
</feature>
<dbReference type="RefSeq" id="WP_015556062.1">
    <property type="nucleotide sequence ID" value="NC_021038.1"/>
</dbReference>
<feature type="transmembrane region" description="Helical" evidence="5">
    <location>
        <begin position="103"/>
        <end position="122"/>
    </location>
</feature>
<feature type="transmembrane region" description="Helical" evidence="5">
    <location>
        <begin position="289"/>
        <end position="308"/>
    </location>
</feature>
<proteinExistence type="predicted"/>
<evidence type="ECO:0000256" key="4">
    <source>
        <dbReference type="ARBA" id="ARBA00023136"/>
    </source>
</evidence>
<dbReference type="PANTHER" id="PTHR32322">
    <property type="entry name" value="INNER MEMBRANE TRANSPORTER"/>
    <property type="match status" value="1"/>
</dbReference>
<evidence type="ECO:0000256" key="1">
    <source>
        <dbReference type="ARBA" id="ARBA00004141"/>
    </source>
</evidence>
<comment type="subcellular location">
    <subcellularLocation>
        <location evidence="1">Membrane</location>
        <topology evidence="1">Multi-pass membrane protein</topology>
    </subcellularLocation>
</comment>
<gene>
    <name evidence="7" type="ORF">SY1_04950</name>
</gene>
<feature type="transmembrane region" description="Helical" evidence="5">
    <location>
        <begin position="198"/>
        <end position="216"/>
    </location>
</feature>
<dbReference type="InterPro" id="IPR037185">
    <property type="entry name" value="EmrE-like"/>
</dbReference>
<sequence>MKEVHIDCGAAPSAEGKMARRDVLLLLAVAVVWGVNFAVVKTGLRSVPPLFLVFLRYLFIVLPLIFFVKKPAVSWRTMAAYALLSGVGQFSFMFYSLKIGMPAGLASVVMQSQAIFTLILSAQFMGERIGGAQLAGIGLAAVGLGLIGGPFGAAAVPTAAFLMNLLAAFCWSSSNLIVKRASEESLRSGRSLDMMEMIVWSSIFVPLPMLGLSLVGDGPSAILQSLAQIDAAAVLSVLYLVVLSTLFAYSAWNQMIAAYSAGRVAPFSLLVPVTGLLSGMLFHEERVAPLQWAGIAAVVAGLAVFQLGERRPHAR</sequence>
<reference evidence="8" key="1">
    <citation type="submission" date="2010-03" db="EMBL/GenBank/DDBJ databases">
        <title>The genome sequence of Synergistetes sp. SGP1.</title>
        <authorList>
            <consortium name="metaHIT consortium -- http://www.metahit.eu/"/>
            <person name="Pajon A."/>
            <person name="Turner K."/>
            <person name="Parkhill J."/>
            <person name="Wade W."/>
            <person name="Vartoukian S."/>
        </authorList>
    </citation>
    <scope>NUCLEOTIDE SEQUENCE [LARGE SCALE GENOMIC DNA]</scope>
    <source>
        <strain evidence="8">SGP1</strain>
    </source>
</reference>
<dbReference type="EMBL" id="FP929056">
    <property type="protein sequence ID" value="CBL27915.1"/>
    <property type="molecule type" value="Genomic_DNA"/>
</dbReference>
<dbReference type="InterPro" id="IPR050638">
    <property type="entry name" value="AA-Vitamin_Transporters"/>
</dbReference>
<feature type="transmembrane region" description="Helical" evidence="5">
    <location>
        <begin position="23"/>
        <end position="44"/>
    </location>
</feature>
<dbReference type="SUPFAM" id="SSF103481">
    <property type="entry name" value="Multidrug resistance efflux transporter EmrE"/>
    <property type="match status" value="2"/>
</dbReference>
<protein>
    <submittedName>
        <fullName evidence="7">EamA-like transporter family</fullName>
    </submittedName>
</protein>
<feature type="transmembrane region" description="Helical" evidence="5">
    <location>
        <begin position="231"/>
        <end position="252"/>
    </location>
</feature>
<evidence type="ECO:0000313" key="7">
    <source>
        <dbReference type="EMBL" id="CBL27915.1"/>
    </source>
</evidence>
<keyword evidence="2 5" id="KW-0812">Transmembrane</keyword>
<dbReference type="AlphaFoldDB" id="A0AB94IVX4"/>
<name>A0AB94IVX4_9BACT</name>
<dbReference type="Proteomes" id="UP000008957">
    <property type="component" value="Chromosome"/>
</dbReference>
<keyword evidence="8" id="KW-1185">Reference proteome</keyword>
<reference evidence="7 8" key="2">
    <citation type="submission" date="2010-03" db="EMBL/GenBank/DDBJ databases">
        <authorList>
            <person name="Pajon A."/>
        </authorList>
    </citation>
    <scope>NUCLEOTIDE SEQUENCE [LARGE SCALE GENOMIC DNA]</scope>
    <source>
        <strain evidence="7 8">SGP1</strain>
    </source>
</reference>
<evidence type="ECO:0000259" key="6">
    <source>
        <dbReference type="Pfam" id="PF00892"/>
    </source>
</evidence>
<evidence type="ECO:0000313" key="8">
    <source>
        <dbReference type="Proteomes" id="UP000008957"/>
    </source>
</evidence>
<keyword evidence="4 5" id="KW-0472">Membrane</keyword>
<feature type="transmembrane region" description="Helical" evidence="5">
    <location>
        <begin position="134"/>
        <end position="153"/>
    </location>
</feature>
<dbReference type="GO" id="GO:0016020">
    <property type="term" value="C:membrane"/>
    <property type="evidence" value="ECO:0007669"/>
    <property type="project" value="UniProtKB-SubCell"/>
</dbReference>
<dbReference type="KEGG" id="sbr:SY1_04950"/>
<dbReference type="Pfam" id="PF00892">
    <property type="entry name" value="EamA"/>
    <property type="match status" value="2"/>
</dbReference>
<feature type="transmembrane region" description="Helical" evidence="5">
    <location>
        <begin position="264"/>
        <end position="283"/>
    </location>
</feature>
<evidence type="ECO:0000256" key="3">
    <source>
        <dbReference type="ARBA" id="ARBA00022989"/>
    </source>
</evidence>
<feature type="transmembrane region" description="Helical" evidence="5">
    <location>
        <begin position="80"/>
        <end position="97"/>
    </location>
</feature>
<evidence type="ECO:0000256" key="2">
    <source>
        <dbReference type="ARBA" id="ARBA00022692"/>
    </source>
</evidence>
<feature type="domain" description="EamA" evidence="6">
    <location>
        <begin position="161"/>
        <end position="304"/>
    </location>
</feature>
<dbReference type="InterPro" id="IPR000620">
    <property type="entry name" value="EamA_dom"/>
</dbReference>
<keyword evidence="3 5" id="KW-1133">Transmembrane helix</keyword>
<dbReference type="PANTHER" id="PTHR32322:SF9">
    <property type="entry name" value="AMINO-ACID METABOLITE EFFLUX PUMP-RELATED"/>
    <property type="match status" value="1"/>
</dbReference>
<evidence type="ECO:0000256" key="5">
    <source>
        <dbReference type="SAM" id="Phobius"/>
    </source>
</evidence>